<evidence type="ECO:0008006" key="4">
    <source>
        <dbReference type="Google" id="ProtNLM"/>
    </source>
</evidence>
<organism evidence="2 3">
    <name type="scientific">Camelliibacillus cellulosilyticus</name>
    <dbReference type="NCBI Taxonomy" id="2174486"/>
    <lineage>
        <taxon>Bacteria</taxon>
        <taxon>Bacillati</taxon>
        <taxon>Bacillota</taxon>
        <taxon>Bacilli</taxon>
        <taxon>Bacillales</taxon>
        <taxon>Sporolactobacillaceae</taxon>
        <taxon>Camelliibacillus</taxon>
    </lineage>
</organism>
<gene>
    <name evidence="2" type="ORF">ACFO4N_04460</name>
</gene>
<dbReference type="RefSeq" id="WP_376844991.1">
    <property type="nucleotide sequence ID" value="NZ_JBHSFW010000001.1"/>
</dbReference>
<dbReference type="Proteomes" id="UP001596022">
    <property type="component" value="Unassembled WGS sequence"/>
</dbReference>
<evidence type="ECO:0000313" key="3">
    <source>
        <dbReference type="Proteomes" id="UP001596022"/>
    </source>
</evidence>
<evidence type="ECO:0000313" key="2">
    <source>
        <dbReference type="EMBL" id="MFC4617981.1"/>
    </source>
</evidence>
<proteinExistence type="predicted"/>
<feature type="transmembrane region" description="Helical" evidence="1">
    <location>
        <begin position="12"/>
        <end position="32"/>
    </location>
</feature>
<reference evidence="3" key="1">
    <citation type="journal article" date="2019" name="Int. J. Syst. Evol. Microbiol.">
        <title>The Global Catalogue of Microorganisms (GCM) 10K type strain sequencing project: providing services to taxonomists for standard genome sequencing and annotation.</title>
        <authorList>
            <consortium name="The Broad Institute Genomics Platform"/>
            <consortium name="The Broad Institute Genome Sequencing Center for Infectious Disease"/>
            <person name="Wu L."/>
            <person name="Ma J."/>
        </authorList>
    </citation>
    <scope>NUCLEOTIDE SEQUENCE [LARGE SCALE GENOMIC DNA]</scope>
    <source>
        <strain evidence="3">CGMCC 1.16306</strain>
    </source>
</reference>
<accession>A0ABV9GIV5</accession>
<protein>
    <recommendedName>
        <fullName evidence="4">Prepilin-type N-terminal cleavage/methylation domain-containing protein</fullName>
    </recommendedName>
</protein>
<keyword evidence="1" id="KW-0472">Membrane</keyword>
<dbReference type="EMBL" id="JBHSFW010000001">
    <property type="protein sequence ID" value="MFC4617981.1"/>
    <property type="molecule type" value="Genomic_DNA"/>
</dbReference>
<comment type="caution">
    <text evidence="2">The sequence shown here is derived from an EMBL/GenBank/DDBJ whole genome shotgun (WGS) entry which is preliminary data.</text>
</comment>
<keyword evidence="3" id="KW-1185">Reference proteome</keyword>
<name>A0ABV9GIV5_9BACL</name>
<keyword evidence="1" id="KW-0812">Transmembrane</keyword>
<evidence type="ECO:0000256" key="1">
    <source>
        <dbReference type="SAM" id="Phobius"/>
    </source>
</evidence>
<sequence>MRKKSEAGYTLLEAMTAVFVLVIGIGTMAPILKNALDERTAIRHHEEALTVINNELSLWAAGARDQPESIERNGVLYRLNWSRPSTHTIQLCIEWPSGKQRGHRVCGEARR</sequence>
<keyword evidence="1" id="KW-1133">Transmembrane helix</keyword>